<protein>
    <submittedName>
        <fullName evidence="1">Spermidine synthase</fullName>
    </submittedName>
</protein>
<proteinExistence type="predicted"/>
<dbReference type="RefSeq" id="WP_386731894.1">
    <property type="nucleotide sequence ID" value="NZ_JBHSTP010000003.1"/>
</dbReference>
<organism evidence="1 2">
    <name type="scientific">Luethyella okanaganae</name>
    <dbReference type="NCBI Taxonomy" id="69372"/>
    <lineage>
        <taxon>Bacteria</taxon>
        <taxon>Bacillati</taxon>
        <taxon>Actinomycetota</taxon>
        <taxon>Actinomycetes</taxon>
        <taxon>Micrococcales</taxon>
        <taxon>Microbacteriaceae</taxon>
        <taxon>Luethyella</taxon>
    </lineage>
</organism>
<dbReference type="InterPro" id="IPR029063">
    <property type="entry name" value="SAM-dependent_MTases_sf"/>
</dbReference>
<dbReference type="EMBL" id="JBHSTP010000003">
    <property type="protein sequence ID" value="MFC6356836.1"/>
    <property type="molecule type" value="Genomic_DNA"/>
</dbReference>
<gene>
    <name evidence="1" type="ORF">ACFQB0_12040</name>
</gene>
<name>A0ABW1VIJ0_9MICO</name>
<dbReference type="Gene3D" id="3.40.50.150">
    <property type="entry name" value="Vaccinia Virus protein VP39"/>
    <property type="match status" value="1"/>
</dbReference>
<comment type="caution">
    <text evidence="1">The sequence shown here is derived from an EMBL/GenBank/DDBJ whole genome shotgun (WGS) entry which is preliminary data.</text>
</comment>
<sequence length="259" mass="26943">MGDEGTMIEPDPFTPGGFTVTSAGIPQSHVNPADPRHLAFEYVRRIGHVIDLLAEVGRPITALHLGGGGLTLPRYIAATRPGSVQTVVELDRELTERVLGRMPLPAGADIRFIFDDAMAAVRRLATGTTGTVRTAGTAQLVVVDVYDGLVPPPYIADPGFLRELVGLLAPEGVVAVNVADGPSLERTRAQGRALGVAIPQLAALGTPRVLAGEEAGNVVLLGSSATTFVDWLPRLGALGPHPSETLSGAELAAVLDQFG</sequence>
<evidence type="ECO:0000313" key="2">
    <source>
        <dbReference type="Proteomes" id="UP001596306"/>
    </source>
</evidence>
<reference evidence="2" key="1">
    <citation type="journal article" date="2019" name="Int. J. Syst. Evol. Microbiol.">
        <title>The Global Catalogue of Microorganisms (GCM) 10K type strain sequencing project: providing services to taxonomists for standard genome sequencing and annotation.</title>
        <authorList>
            <consortium name="The Broad Institute Genomics Platform"/>
            <consortium name="The Broad Institute Genome Sequencing Center for Infectious Disease"/>
            <person name="Wu L."/>
            <person name="Ma J."/>
        </authorList>
    </citation>
    <scope>NUCLEOTIDE SEQUENCE [LARGE SCALE GENOMIC DNA]</scope>
    <source>
        <strain evidence="2">CCUG 43304</strain>
    </source>
</reference>
<accession>A0ABW1VIJ0</accession>
<dbReference type="Proteomes" id="UP001596306">
    <property type="component" value="Unassembled WGS sequence"/>
</dbReference>
<dbReference type="SUPFAM" id="SSF53335">
    <property type="entry name" value="S-adenosyl-L-methionine-dependent methyltransferases"/>
    <property type="match status" value="1"/>
</dbReference>
<keyword evidence="2" id="KW-1185">Reference proteome</keyword>
<evidence type="ECO:0000313" key="1">
    <source>
        <dbReference type="EMBL" id="MFC6356836.1"/>
    </source>
</evidence>